<dbReference type="Pfam" id="PF02687">
    <property type="entry name" value="FtsX"/>
    <property type="match status" value="2"/>
</dbReference>
<feature type="transmembrane region" description="Helical" evidence="7">
    <location>
        <begin position="300"/>
        <end position="323"/>
    </location>
</feature>
<dbReference type="EMBL" id="CADCTU010000598">
    <property type="protein sequence ID" value="CAA9335738.1"/>
    <property type="molecule type" value="Genomic_DNA"/>
</dbReference>
<dbReference type="AlphaFoldDB" id="A0A6J4LKP7"/>
<feature type="domain" description="ABC3 transporter permease C-terminal" evidence="8">
    <location>
        <begin position="712"/>
        <end position="825"/>
    </location>
</feature>
<keyword evidence="2" id="KW-1003">Cell membrane</keyword>
<reference evidence="10" key="1">
    <citation type="submission" date="2020-02" db="EMBL/GenBank/DDBJ databases">
        <authorList>
            <person name="Meier V. D."/>
        </authorList>
    </citation>
    <scope>NUCLEOTIDE SEQUENCE</scope>
    <source>
        <strain evidence="10">AVDCRST_MAG11</strain>
    </source>
</reference>
<proteinExistence type="inferred from homology"/>
<dbReference type="PANTHER" id="PTHR30572">
    <property type="entry name" value="MEMBRANE COMPONENT OF TRANSPORTER-RELATED"/>
    <property type="match status" value="1"/>
</dbReference>
<dbReference type="InterPro" id="IPR017800">
    <property type="entry name" value="ADOP"/>
</dbReference>
<evidence type="ECO:0000256" key="3">
    <source>
        <dbReference type="ARBA" id="ARBA00022692"/>
    </source>
</evidence>
<feature type="transmembrane region" description="Helical" evidence="7">
    <location>
        <begin position="354"/>
        <end position="380"/>
    </location>
</feature>
<evidence type="ECO:0000256" key="4">
    <source>
        <dbReference type="ARBA" id="ARBA00022989"/>
    </source>
</evidence>
<dbReference type="InterPro" id="IPR025857">
    <property type="entry name" value="MacB_PCD"/>
</dbReference>
<evidence type="ECO:0000256" key="2">
    <source>
        <dbReference type="ARBA" id="ARBA00022475"/>
    </source>
</evidence>
<protein>
    <recommendedName>
        <fullName evidence="11">Multidrug ABC transporter substrate-binding protein</fullName>
    </recommendedName>
</protein>
<feature type="domain" description="MacB-like periplasmic core" evidence="9">
    <location>
        <begin position="448"/>
        <end position="661"/>
    </location>
</feature>
<feature type="transmembrane region" description="Helical" evidence="7">
    <location>
        <begin position="711"/>
        <end position="734"/>
    </location>
</feature>
<dbReference type="NCBIfam" id="TIGR03434">
    <property type="entry name" value="ADOP"/>
    <property type="match status" value="1"/>
</dbReference>
<organism evidence="10">
    <name type="scientific">uncultured Gemmatimonadaceae bacterium</name>
    <dbReference type="NCBI Taxonomy" id="246130"/>
    <lineage>
        <taxon>Bacteria</taxon>
        <taxon>Pseudomonadati</taxon>
        <taxon>Gemmatimonadota</taxon>
        <taxon>Gemmatimonadia</taxon>
        <taxon>Gemmatimonadales</taxon>
        <taxon>Gemmatimonadaceae</taxon>
        <taxon>environmental samples</taxon>
    </lineage>
</organism>
<evidence type="ECO:0008006" key="11">
    <source>
        <dbReference type="Google" id="ProtNLM"/>
    </source>
</evidence>
<sequence length="832" mass="88827">MANLTLAVRRLLKTPFVTAVAVVSLALGIGANAATFSLFEQMLMRPLPVQEPARLVNLGAPGPKPGSQSCSQAGDCDVVFSYPMFRDLERQQRVFTGIAAHRGFGANLAFRRQTMNGEGMLVSGSYFPVLGLRPALGRLLGPDDDRTVGGHFVAVLSHAYWTTQLGSDPGVLNEAIVVNGQPMTIVGVAPRGFDGTTLGARPSVFVPITMRGLMSPGWKDFDNRRSYWAYLFARLRPGVELDQAKVALNGIYRPIVNDVEAPLQERMSDATMKRFRVKEVTLEPGPRGQSSVHQEARTPLVFLFAITGIVLLIACANIANLLLARAASRALEMAVRLSLGATRRQLLAQLLTESCLLALLGGVVSLVVARWTLAGIGAILPPEAVETVKLELSVPVVLFAAGLSVATGLLFGMFPALHSTRPDLVTTIRANAGQPSGARAAARFRTGLVTAQIALSMTLLVSAGLFIKSLVNVSRVNLGLRADNVVTFALSPELNAYTPERTRAFFARVEEELAATPGVTGVSASLVPILSGSNWGNDVAVEGLKREPDGDYNARFNAVGPGYFRTMGIPLLAGREFAVNDALGAPRVAIVNEAFAKKFRLGREAVGKRIGTGEKQEELNIEIVGVVQNAKYSEVKDEVPPLFFTPYRQDSTVGAMSFYVRTALSPDQLLRAVPPLVARLDPNLPVENLKTLPQQVRENVFLDRMISTMSAAFAALATLLAAVGLYGVLAYTVAQRTREIGVRMALGADAGRVRALVLRQVATMTLIGGAVGVAAALAIGRAAQSLLFELQGHDPTVVASAIALLALVALGAGYLPARRASQVEPMQALRYE</sequence>
<evidence type="ECO:0000256" key="1">
    <source>
        <dbReference type="ARBA" id="ARBA00004651"/>
    </source>
</evidence>
<evidence type="ECO:0000259" key="8">
    <source>
        <dbReference type="Pfam" id="PF02687"/>
    </source>
</evidence>
<feature type="domain" description="MacB-like periplasmic core" evidence="9">
    <location>
        <begin position="18"/>
        <end position="249"/>
    </location>
</feature>
<feature type="transmembrane region" description="Helical" evidence="7">
    <location>
        <begin position="755"/>
        <end position="777"/>
    </location>
</feature>
<gene>
    <name evidence="10" type="ORF">AVDCRST_MAG11-2690</name>
</gene>
<dbReference type="InterPro" id="IPR003838">
    <property type="entry name" value="ABC3_permease_C"/>
</dbReference>
<evidence type="ECO:0000256" key="6">
    <source>
        <dbReference type="ARBA" id="ARBA00038076"/>
    </source>
</evidence>
<dbReference type="PANTHER" id="PTHR30572:SF4">
    <property type="entry name" value="ABC TRANSPORTER PERMEASE YTRF"/>
    <property type="match status" value="1"/>
</dbReference>
<keyword evidence="5 7" id="KW-0472">Membrane</keyword>
<evidence type="ECO:0000256" key="5">
    <source>
        <dbReference type="ARBA" id="ARBA00023136"/>
    </source>
</evidence>
<accession>A0A6J4LKP7</accession>
<feature type="transmembrane region" description="Helical" evidence="7">
    <location>
        <begin position="392"/>
        <end position="414"/>
    </location>
</feature>
<evidence type="ECO:0000259" key="9">
    <source>
        <dbReference type="Pfam" id="PF12704"/>
    </source>
</evidence>
<feature type="transmembrane region" description="Helical" evidence="7">
    <location>
        <begin position="448"/>
        <end position="467"/>
    </location>
</feature>
<keyword evidence="4 7" id="KW-1133">Transmembrane helix</keyword>
<name>A0A6J4LKP7_9BACT</name>
<comment type="subcellular location">
    <subcellularLocation>
        <location evidence="1">Cell membrane</location>
        <topology evidence="1">Multi-pass membrane protein</topology>
    </subcellularLocation>
</comment>
<dbReference type="GO" id="GO:0005886">
    <property type="term" value="C:plasma membrane"/>
    <property type="evidence" value="ECO:0007669"/>
    <property type="project" value="UniProtKB-SubCell"/>
</dbReference>
<feature type="transmembrane region" description="Helical" evidence="7">
    <location>
        <begin position="797"/>
        <end position="817"/>
    </location>
</feature>
<feature type="domain" description="ABC3 transporter permease C-terminal" evidence="8">
    <location>
        <begin position="305"/>
        <end position="421"/>
    </location>
</feature>
<comment type="similarity">
    <text evidence="6">Belongs to the ABC-4 integral membrane protein family.</text>
</comment>
<dbReference type="Pfam" id="PF12704">
    <property type="entry name" value="MacB_PCD"/>
    <property type="match status" value="2"/>
</dbReference>
<keyword evidence="3 7" id="KW-0812">Transmembrane</keyword>
<dbReference type="InterPro" id="IPR050250">
    <property type="entry name" value="Macrolide_Exporter_MacB"/>
</dbReference>
<evidence type="ECO:0000256" key="7">
    <source>
        <dbReference type="SAM" id="Phobius"/>
    </source>
</evidence>
<dbReference type="GO" id="GO:0022857">
    <property type="term" value="F:transmembrane transporter activity"/>
    <property type="evidence" value="ECO:0007669"/>
    <property type="project" value="TreeGrafter"/>
</dbReference>
<evidence type="ECO:0000313" key="10">
    <source>
        <dbReference type="EMBL" id="CAA9335738.1"/>
    </source>
</evidence>